<protein>
    <submittedName>
        <fullName evidence="4">Uncharacterized protein</fullName>
    </submittedName>
</protein>
<dbReference type="RefSeq" id="XP_030999481.1">
    <property type="nucleotide sequence ID" value="XM_031137108.1"/>
</dbReference>
<organism evidence="4 5">
    <name type="scientific">Thyridium curvatum</name>
    <dbReference type="NCBI Taxonomy" id="1093900"/>
    <lineage>
        <taxon>Eukaryota</taxon>
        <taxon>Fungi</taxon>
        <taxon>Dikarya</taxon>
        <taxon>Ascomycota</taxon>
        <taxon>Pezizomycotina</taxon>
        <taxon>Sordariomycetes</taxon>
        <taxon>Sordariomycetidae</taxon>
        <taxon>Thyridiales</taxon>
        <taxon>Thyridiaceae</taxon>
        <taxon>Thyridium</taxon>
    </lineage>
</organism>
<feature type="domain" description="DUF2828" evidence="2">
    <location>
        <begin position="134"/>
        <end position="550"/>
    </location>
</feature>
<evidence type="ECO:0000259" key="3">
    <source>
        <dbReference type="Pfam" id="PF25043"/>
    </source>
</evidence>
<name>A0A507BM31_9PEZI</name>
<feature type="domain" description="DUF7788" evidence="3">
    <location>
        <begin position="552"/>
        <end position="800"/>
    </location>
</feature>
<dbReference type="AlphaFoldDB" id="A0A507BM31"/>
<dbReference type="InParanoid" id="A0A507BM31"/>
<evidence type="ECO:0000259" key="2">
    <source>
        <dbReference type="Pfam" id="PF11443"/>
    </source>
</evidence>
<dbReference type="InterPro" id="IPR056690">
    <property type="entry name" value="DUF7788"/>
</dbReference>
<feature type="region of interest" description="Disordered" evidence="1">
    <location>
        <begin position="48"/>
        <end position="68"/>
    </location>
</feature>
<dbReference type="GeneID" id="41970318"/>
<keyword evidence="5" id="KW-1185">Reference proteome</keyword>
<dbReference type="EMBL" id="SKBQ01000012">
    <property type="protein sequence ID" value="TPX17770.1"/>
    <property type="molecule type" value="Genomic_DNA"/>
</dbReference>
<dbReference type="Gene3D" id="3.40.50.410">
    <property type="entry name" value="von Willebrand factor, type A domain"/>
    <property type="match status" value="1"/>
</dbReference>
<accession>A0A507BM31</accession>
<dbReference type="Pfam" id="PF11443">
    <property type="entry name" value="DUF2828"/>
    <property type="match status" value="1"/>
</dbReference>
<dbReference type="InterPro" id="IPR058580">
    <property type="entry name" value="DUF2828"/>
</dbReference>
<dbReference type="Proteomes" id="UP000319257">
    <property type="component" value="Unassembled WGS sequence"/>
</dbReference>
<dbReference type="Pfam" id="PF25043">
    <property type="entry name" value="DUF7788"/>
    <property type="match status" value="1"/>
</dbReference>
<evidence type="ECO:0000313" key="5">
    <source>
        <dbReference type="Proteomes" id="UP000319257"/>
    </source>
</evidence>
<proteinExistence type="predicted"/>
<evidence type="ECO:0000256" key="1">
    <source>
        <dbReference type="SAM" id="MobiDB-lite"/>
    </source>
</evidence>
<dbReference type="InterPro" id="IPR036465">
    <property type="entry name" value="vWFA_dom_sf"/>
</dbReference>
<dbReference type="PANTHER" id="PTHR31373">
    <property type="entry name" value="OS06G0652100 PROTEIN"/>
    <property type="match status" value="1"/>
</dbReference>
<sequence>MASEEIKHQGDEPWFLKSHFPVLVPSHPALLLAREEFDDFVCKDVAAPERSDENEKEDDTDLTVVNTPPSTTAEVRKALGDVTLNTLDHDIEMSTDGDDTKKQTEPQHPFIKGLVSAKADVQAPMLDTENKMLTENADVAFRSTLDPLLDLFSELEDVIAPNLLRERLDAAWACDELATLKIIFNARSIHLGKSSKSVFYRAAGWLYKNHPATLVANLRWLSRPVIEKKVEQKKEGTEEEAVMVEAAELDENDPRHYDVRNGVAHGYWKDLLNILALAVNDVFNETNDYQNILNCDQRMDKAISGLDKDLGKVRRREIRTKRHEAATHHFENIAAYRALHLAVARLFAEQLQRDLAAMRGDDAQAKKNISLCAKWAPSAERFHDKHTFVVSSIAEIMHPASSFDTADRDTYLRYAREAYRKDVSKLREHLDIVERKITANKLDEIKYDRIPSVAMHNYSPVFAKKDTERFEKYIENVASGKVNISGATLLPSKLVSLVRNPHRQAGGPRKGGKGSTENKLLAGKMLELQLKVADAQWNALVQRIKDSGTLENCIAVCDVSGSMGAPVFRDGTCPMDSAIGLSLLMAEVTGAPFGGHFITFSADPEVQSVDLEASLSEKVTEIMRAPWGMNTDFVAVFEDLILPMAQRNKLRQDEMVKRVFVFSDMQFDEASMRKRNGRGGDRWSTSYERIESAFKDAGYEMPEMVFWNLAGGRAGGGGGGGGDPTAPKPVTMEQPGTAMVSGYSQAMLKVFLDNGSFEDAEEDEDEAVVVEEGEDGDEEAVVQVRKKARLDPVSIMKKAIGHKAYAMLKVVD</sequence>
<dbReference type="OrthoDB" id="1149618at2759"/>
<comment type="caution">
    <text evidence="4">The sequence shown here is derived from an EMBL/GenBank/DDBJ whole genome shotgun (WGS) entry which is preliminary data.</text>
</comment>
<gene>
    <name evidence="4" type="ORF">E0L32_002871</name>
</gene>
<dbReference type="PANTHER" id="PTHR31373:SF27">
    <property type="entry name" value="TROVE DOMAIN-CONTAINING PROTEIN"/>
    <property type="match status" value="1"/>
</dbReference>
<evidence type="ECO:0000313" key="4">
    <source>
        <dbReference type="EMBL" id="TPX17770.1"/>
    </source>
</evidence>
<reference evidence="4 5" key="1">
    <citation type="submission" date="2019-06" db="EMBL/GenBank/DDBJ databases">
        <title>Draft genome sequence of the filamentous fungus Phialemoniopsis curvata isolated from diesel fuel.</title>
        <authorList>
            <person name="Varaljay V.A."/>
            <person name="Lyon W.J."/>
            <person name="Crouch A.L."/>
            <person name="Drake C.E."/>
            <person name="Hollomon J.M."/>
            <person name="Nadeau L.J."/>
            <person name="Nunn H.S."/>
            <person name="Stevenson B.S."/>
            <person name="Bojanowski C.L."/>
            <person name="Crookes-Goodson W.J."/>
        </authorList>
    </citation>
    <scope>NUCLEOTIDE SEQUENCE [LARGE SCALE GENOMIC DNA]</scope>
    <source>
        <strain evidence="4 5">D216</strain>
    </source>
</reference>
<dbReference type="InterPro" id="IPR011205">
    <property type="entry name" value="UCP015417_vWA"/>
</dbReference>